<reference evidence="4 5" key="2">
    <citation type="journal article" date="2020" name="Microbiol. Resour. Announc.">
        <title>Antarctic desert soil bacteria exhibit high novel natural product potential, evaluated through long-read genome sequencing and comparative genomics.</title>
        <authorList>
            <person name="Benaud N."/>
            <person name="Edwards R.J."/>
            <person name="Amos T.G."/>
            <person name="D'Agostino P.M."/>
            <person name="Gutierrez-Chavez C."/>
            <person name="Montgomery K."/>
            <person name="Nicetic I."/>
            <person name="Ferrari B.C."/>
        </authorList>
    </citation>
    <scope>NUCLEOTIDE SEQUENCE [LARGE SCALE GENOMIC DNA]</scope>
    <source>
        <strain evidence="4 5">SPB151</strain>
    </source>
</reference>
<dbReference type="RefSeq" id="WP_185448469.1">
    <property type="nucleotide sequence ID" value="NZ_CP043661.1"/>
</dbReference>
<dbReference type="PROSITE" id="PS51186">
    <property type="entry name" value="GNAT"/>
    <property type="match status" value="1"/>
</dbReference>
<dbReference type="Gene3D" id="3.40.630.30">
    <property type="match status" value="1"/>
</dbReference>
<evidence type="ECO:0000313" key="5">
    <source>
        <dbReference type="Proteomes" id="UP000515563"/>
    </source>
</evidence>
<keyword evidence="5" id="KW-1185">Reference proteome</keyword>
<dbReference type="SUPFAM" id="SSF55729">
    <property type="entry name" value="Acyl-CoA N-acyltransferases (Nat)"/>
    <property type="match status" value="1"/>
</dbReference>
<sequence>MIELRELTSDDWPAWRDLRLAALADAPAAFGSLLADWIDADESRWRGRLNVPGWHNLIAALDGTPVGMATGAPADDEDGVVHILSMWIAPAGRGKGIGDHLMTDIEHWARANAAHTLKLSVVKGNEKAHALYLRNGYVDTDEPGDLMPDGVSRELIMRKVLKD</sequence>
<protein>
    <submittedName>
        <fullName evidence="4">GNAT family N-acetyltransferase</fullName>
    </submittedName>
</protein>
<name>A0A7G6WYX6_9ACTN</name>
<dbReference type="CDD" id="cd04301">
    <property type="entry name" value="NAT_SF"/>
    <property type="match status" value="1"/>
</dbReference>
<keyword evidence="1 4" id="KW-0808">Transferase</keyword>
<dbReference type="KEGG" id="kqi:F1D05_16305"/>
<reference evidence="5" key="1">
    <citation type="submission" date="2019-09" db="EMBL/GenBank/DDBJ databases">
        <title>Antimicrobial potential of Antarctic Bacteria.</title>
        <authorList>
            <person name="Benaud N."/>
            <person name="Edwards R.J."/>
            <person name="Ferrari B.C."/>
        </authorList>
    </citation>
    <scope>NUCLEOTIDE SEQUENCE [LARGE SCALE GENOMIC DNA]</scope>
    <source>
        <strain evidence="5">SPB151</strain>
    </source>
</reference>
<dbReference type="GO" id="GO:0016747">
    <property type="term" value="F:acyltransferase activity, transferring groups other than amino-acyl groups"/>
    <property type="evidence" value="ECO:0007669"/>
    <property type="project" value="InterPro"/>
</dbReference>
<dbReference type="Proteomes" id="UP000515563">
    <property type="component" value="Chromosome"/>
</dbReference>
<feature type="domain" description="N-acetyltransferase" evidence="3">
    <location>
        <begin position="2"/>
        <end position="162"/>
    </location>
</feature>
<dbReference type="EMBL" id="CP043661">
    <property type="protein sequence ID" value="QNE19191.1"/>
    <property type="molecule type" value="Genomic_DNA"/>
</dbReference>
<dbReference type="AlphaFoldDB" id="A0A7G6WYX6"/>
<evidence type="ECO:0000256" key="2">
    <source>
        <dbReference type="ARBA" id="ARBA00023315"/>
    </source>
</evidence>
<proteinExistence type="predicted"/>
<dbReference type="Pfam" id="PF00583">
    <property type="entry name" value="Acetyltransf_1"/>
    <property type="match status" value="1"/>
</dbReference>
<gene>
    <name evidence="4" type="ORF">F1D05_16305</name>
</gene>
<evidence type="ECO:0000256" key="1">
    <source>
        <dbReference type="ARBA" id="ARBA00022679"/>
    </source>
</evidence>
<evidence type="ECO:0000313" key="4">
    <source>
        <dbReference type="EMBL" id="QNE19191.1"/>
    </source>
</evidence>
<dbReference type="InterPro" id="IPR050832">
    <property type="entry name" value="Bact_Acetyltransf"/>
</dbReference>
<dbReference type="PANTHER" id="PTHR43877:SF2">
    <property type="entry name" value="AMINOALKYLPHOSPHONATE N-ACETYLTRANSFERASE-RELATED"/>
    <property type="match status" value="1"/>
</dbReference>
<evidence type="ECO:0000259" key="3">
    <source>
        <dbReference type="PROSITE" id="PS51186"/>
    </source>
</evidence>
<keyword evidence="2" id="KW-0012">Acyltransferase</keyword>
<organism evidence="4 5">
    <name type="scientific">Kribbella qitaiheensis</name>
    <dbReference type="NCBI Taxonomy" id="1544730"/>
    <lineage>
        <taxon>Bacteria</taxon>
        <taxon>Bacillati</taxon>
        <taxon>Actinomycetota</taxon>
        <taxon>Actinomycetes</taxon>
        <taxon>Propionibacteriales</taxon>
        <taxon>Kribbellaceae</taxon>
        <taxon>Kribbella</taxon>
    </lineage>
</organism>
<dbReference type="InterPro" id="IPR016181">
    <property type="entry name" value="Acyl_CoA_acyltransferase"/>
</dbReference>
<dbReference type="PANTHER" id="PTHR43877">
    <property type="entry name" value="AMINOALKYLPHOSPHONATE N-ACETYLTRANSFERASE-RELATED-RELATED"/>
    <property type="match status" value="1"/>
</dbReference>
<accession>A0A7G6WYX6</accession>
<dbReference type="InterPro" id="IPR000182">
    <property type="entry name" value="GNAT_dom"/>
</dbReference>